<evidence type="ECO:0000313" key="2">
    <source>
        <dbReference type="EMBL" id="KAL0113671.1"/>
    </source>
</evidence>
<evidence type="ECO:0000313" key="3">
    <source>
        <dbReference type="Proteomes" id="UP001430953"/>
    </source>
</evidence>
<dbReference type="AlphaFoldDB" id="A0AAW2FH07"/>
<evidence type="ECO:0000256" key="1">
    <source>
        <dbReference type="SAM" id="MobiDB-lite"/>
    </source>
</evidence>
<dbReference type="Proteomes" id="UP001430953">
    <property type="component" value="Unassembled WGS sequence"/>
</dbReference>
<comment type="caution">
    <text evidence="2">The sequence shown here is derived from an EMBL/GenBank/DDBJ whole genome shotgun (WGS) entry which is preliminary data.</text>
</comment>
<protein>
    <submittedName>
        <fullName evidence="2">Uncharacterized protein</fullName>
    </submittedName>
</protein>
<proteinExistence type="predicted"/>
<gene>
    <name evidence="2" type="ORF">PUN28_012660</name>
</gene>
<sequence length="102" mass="11799">MRTQRRREKGGPTYTNDDSEAIICVVFQNRGVFGTKAGAAARKSTTLTHREIAELARSPFVITALKFICKKKKKKKKNTERRCRNVHDSRPHFRPNSRVSRR</sequence>
<name>A0AAW2FH07_9HYME</name>
<reference evidence="2 3" key="1">
    <citation type="submission" date="2023-03" db="EMBL/GenBank/DDBJ databases">
        <title>High recombination rates correlate with genetic variation in Cardiocondyla obscurior ants.</title>
        <authorList>
            <person name="Errbii M."/>
        </authorList>
    </citation>
    <scope>NUCLEOTIDE SEQUENCE [LARGE SCALE GENOMIC DNA]</scope>
    <source>
        <strain evidence="2">Alpha-2009</strain>
        <tissue evidence="2">Whole body</tissue>
    </source>
</reference>
<organism evidence="2 3">
    <name type="scientific">Cardiocondyla obscurior</name>
    <dbReference type="NCBI Taxonomy" id="286306"/>
    <lineage>
        <taxon>Eukaryota</taxon>
        <taxon>Metazoa</taxon>
        <taxon>Ecdysozoa</taxon>
        <taxon>Arthropoda</taxon>
        <taxon>Hexapoda</taxon>
        <taxon>Insecta</taxon>
        <taxon>Pterygota</taxon>
        <taxon>Neoptera</taxon>
        <taxon>Endopterygota</taxon>
        <taxon>Hymenoptera</taxon>
        <taxon>Apocrita</taxon>
        <taxon>Aculeata</taxon>
        <taxon>Formicoidea</taxon>
        <taxon>Formicidae</taxon>
        <taxon>Myrmicinae</taxon>
        <taxon>Cardiocondyla</taxon>
    </lineage>
</organism>
<dbReference type="EMBL" id="JADYXP020000012">
    <property type="protein sequence ID" value="KAL0113671.1"/>
    <property type="molecule type" value="Genomic_DNA"/>
</dbReference>
<feature type="region of interest" description="Disordered" evidence="1">
    <location>
        <begin position="73"/>
        <end position="102"/>
    </location>
</feature>
<feature type="compositionally biased region" description="Basic residues" evidence="1">
    <location>
        <begin position="92"/>
        <end position="102"/>
    </location>
</feature>
<keyword evidence="3" id="KW-1185">Reference proteome</keyword>
<feature type="compositionally biased region" description="Basic and acidic residues" evidence="1">
    <location>
        <begin position="80"/>
        <end position="91"/>
    </location>
</feature>
<accession>A0AAW2FH07</accession>